<comment type="caution">
    <text evidence="2">The sequence shown here is derived from an EMBL/GenBank/DDBJ whole genome shotgun (WGS) entry which is preliminary data.</text>
</comment>
<dbReference type="EMBL" id="JAPMOS010000106">
    <property type="protein sequence ID" value="KAJ4455486.1"/>
    <property type="molecule type" value="Genomic_DNA"/>
</dbReference>
<protein>
    <submittedName>
        <fullName evidence="2">Uncharacterized protein</fullName>
    </submittedName>
</protein>
<evidence type="ECO:0000313" key="2">
    <source>
        <dbReference type="EMBL" id="KAJ4455486.1"/>
    </source>
</evidence>
<evidence type="ECO:0000313" key="3">
    <source>
        <dbReference type="Proteomes" id="UP001141327"/>
    </source>
</evidence>
<dbReference type="InterPro" id="IPR032675">
    <property type="entry name" value="LRR_dom_sf"/>
</dbReference>
<keyword evidence="3" id="KW-1185">Reference proteome</keyword>
<gene>
    <name evidence="2" type="ORF">PAPYR_9566</name>
</gene>
<feature type="region of interest" description="Disordered" evidence="1">
    <location>
        <begin position="1100"/>
        <end position="1131"/>
    </location>
</feature>
<dbReference type="Proteomes" id="UP001141327">
    <property type="component" value="Unassembled WGS sequence"/>
</dbReference>
<feature type="compositionally biased region" description="Pro residues" evidence="1">
    <location>
        <begin position="1119"/>
        <end position="1131"/>
    </location>
</feature>
<name>A0ABQ8U832_9EUKA</name>
<evidence type="ECO:0000256" key="1">
    <source>
        <dbReference type="SAM" id="MobiDB-lite"/>
    </source>
</evidence>
<dbReference type="Gene3D" id="3.80.10.10">
    <property type="entry name" value="Ribonuclease Inhibitor"/>
    <property type="match status" value="1"/>
</dbReference>
<dbReference type="SUPFAM" id="SSF52047">
    <property type="entry name" value="RNI-like"/>
    <property type="match status" value="1"/>
</dbReference>
<feature type="region of interest" description="Disordered" evidence="1">
    <location>
        <begin position="20"/>
        <end position="54"/>
    </location>
</feature>
<accession>A0ABQ8U832</accession>
<proteinExistence type="predicted"/>
<reference evidence="2" key="1">
    <citation type="journal article" date="2022" name="bioRxiv">
        <title>Genomics of Preaxostyla Flagellates Illuminates Evolutionary Transitions and the Path Towards Mitochondrial Loss.</title>
        <authorList>
            <person name="Novak L.V.F."/>
            <person name="Treitli S.C."/>
            <person name="Pyrih J."/>
            <person name="Halakuc P."/>
            <person name="Pipaliya S.V."/>
            <person name="Vacek V."/>
            <person name="Brzon O."/>
            <person name="Soukal P."/>
            <person name="Eme L."/>
            <person name="Dacks J.B."/>
            <person name="Karnkowska A."/>
            <person name="Elias M."/>
            <person name="Hampl V."/>
        </authorList>
    </citation>
    <scope>NUCLEOTIDE SEQUENCE</scope>
    <source>
        <strain evidence="2">RCP-MX</strain>
    </source>
</reference>
<organism evidence="2 3">
    <name type="scientific">Paratrimastix pyriformis</name>
    <dbReference type="NCBI Taxonomy" id="342808"/>
    <lineage>
        <taxon>Eukaryota</taxon>
        <taxon>Metamonada</taxon>
        <taxon>Preaxostyla</taxon>
        <taxon>Paratrimastigidae</taxon>
        <taxon>Paratrimastix</taxon>
    </lineage>
</organism>
<sequence length="1424" mass="153797">MISPPQSDLSNLHVQTQTWSTGFPHFGFPKESRKGADGQTTTVDTAEGGSTPPTIPLVDLPDDIWLHLADVDATLEIHCTLSAINHRLRGLTKRVTRLCWPAGVPRVDRPHGSELRAANFPWLGAVLPPLTEIIGRCAGSLQFLSLRVPTEHFYVGGSPPPGGCGRCTLPSLPNLRTLFLMDDVSDLEPILRQCPHLVILGIPHFLPTLPADFTGVLEALCPQLRVIYCLLKGLRAFKVSESPASLVQISEIESAAVDETVKVTLGGGDPAGVWAGHGAAQPIFDPARVRRLALQCHPADLPGLVARLPNLEQLELVPSTAPGNMAALARTLVQGCPRLSELHLGPNVALANPEDLAEVGPVLVSLTGRLMAIAAAGSGSLVALPTPWLRRCDLQLRTDASMITFELPRVQELSLGVSPSLARLTLCCPWLRSISITVRTRAGGGGAFGQPLCVECQGPLPLSSVELHSTLGLSAHPPSAPPHLFFCPTRAPDMRIYESCCAPLVAAATGVVDVRLELPQVTINAAKDRTGLESLPASVHHLALGLKGAEDLLLPPTVSCLVLSQANCRSTRVIGPGLRTLELSGSASRSPRLLELNTPLLGELVMSDGIPAITFVSSAPVRRLVAHRSPNNREDAEALAGLLRGPAGPTLTELSFHSPPGVITPPPVIELPALRSLRITTSTALGFQGPTPPVHAVVLCPALERLACEGHLALQSDCPFLARLGLQLPSTPPLPLPKPVARMGEEGPGTRARGATVVLLACCGPPSDDAWENSPESSDTGAAIRTVILENATPSTLLAHLIAHRPDVLLLECPTTRDALILRTPNAPRLRPFLALDLLAIFTSAGFAPLAILHRWPRETSGSTQPDLFMRSLWRGLRDVWRLVGHFQKAPELNRYLSALSRGNPARPDVALEALTQARMTAEEARSLGYIGHRPAAPITDHSKPELIAPVIMRSARNLQMYFRGVRLCDLADAVRERSHEFRCECSPPRKSQFRLAWACRECNYGSAVMIHDEAVVLPDSATRLSCLPVLRSSATRTFDDDLSQLTEFGMPSDRCGVPAFCTRCLLKGRRMPNVLPIAVCDRCRTTELILCEDIDRPPALEPFDEGPPSGPQQQPVPLHCPPPADPASMPQPPLRVLVVTSDPKSDQWNLARWCSSQGMLEPVRGREEERWVDPLEEAREKVARAQSVVTQARDPSTVERARRYAESLAFGYQRDLEQRQARIATWGNIVVPTVSLRDASLVPLQEFRSPHTIPIPKCGCGATGALAASQPDVLVFMAGPRDRLFPGRPDFLSPQPPADLLHCIDQACPRLPRLVVLLGLGHAVDTGRFLQRNLRPDAPEGTGLERVVASTDQMTDAVGTRFLAALLAYLPHNPPEDLDEVLEIACRQAHQLQQQQQQPTSVRHLRVLIRVAPCGDGPADSVD</sequence>